<sequence>MKKKIGIWLSIVLIAAVAVIATWGMLSQFRPTAGSDSSDFYATSVEVSSPPAPPPELQEGQYLLVCGAETQTITVAKNIMRFSQTQFSYDSPQDNSAYESREDRWLLSVSPDETSKNYRITMEQLESSIQYKGRHSIDIVPAQPIEFFFVLDSSGNVSWEDDKQLDNTEPLSYQAYCLLQHALSSVICPHLNQPQNIAPFFEIGDGTSTSTAQYTPSYQGNQTEINIQYSQQLDTQHVNNAMRSMENAKIDPFFYHLFLSTSNGLLLNHCQDSDIQAEASGSVWISQEDPFISTTELDHSREGYLTIPWNDPDSTYVQRLDFSSDSHYRIDVIRVEESTDVSVSRTR</sequence>
<evidence type="ECO:0000313" key="2">
    <source>
        <dbReference type="EMBL" id="BCI59963.1"/>
    </source>
</evidence>
<keyword evidence="1" id="KW-0472">Membrane</keyword>
<dbReference type="EMBL" id="AP023321">
    <property type="protein sequence ID" value="BCI59963.1"/>
    <property type="molecule type" value="Genomic_DNA"/>
</dbReference>
<dbReference type="Proteomes" id="UP000593890">
    <property type="component" value="Chromosome"/>
</dbReference>
<keyword evidence="1" id="KW-0812">Transmembrane</keyword>
<reference evidence="3" key="1">
    <citation type="submission" date="2020-07" db="EMBL/GenBank/DDBJ databases">
        <title>Complete genome sequencing of Clostridia bacterium strain 12CBH8.</title>
        <authorList>
            <person name="Sakamoto M."/>
            <person name="Murakami T."/>
            <person name="Mori H."/>
        </authorList>
    </citation>
    <scope>NUCLEOTIDE SEQUENCE [LARGE SCALE GENOMIC DNA]</scope>
    <source>
        <strain evidence="3">12CBH8</strain>
    </source>
</reference>
<evidence type="ECO:0000313" key="3">
    <source>
        <dbReference type="Proteomes" id="UP000593890"/>
    </source>
</evidence>
<protein>
    <submittedName>
        <fullName evidence="2">Uncharacterized protein</fullName>
    </submittedName>
</protein>
<proteinExistence type="predicted"/>
<name>A0A7I8D400_9FIRM</name>
<keyword evidence="1" id="KW-1133">Transmembrane helix</keyword>
<dbReference type="RefSeq" id="WP_215533519.1">
    <property type="nucleotide sequence ID" value="NZ_AP023321.1"/>
</dbReference>
<organism evidence="2 3">
    <name type="scientific">Solibaculum mannosilyticum</name>
    <dbReference type="NCBI Taxonomy" id="2780922"/>
    <lineage>
        <taxon>Bacteria</taxon>
        <taxon>Bacillati</taxon>
        <taxon>Bacillota</taxon>
        <taxon>Clostridia</taxon>
        <taxon>Eubacteriales</taxon>
        <taxon>Oscillospiraceae</taxon>
        <taxon>Solibaculum</taxon>
    </lineage>
</organism>
<gene>
    <name evidence="2" type="ORF">C12CBH8_06020</name>
</gene>
<evidence type="ECO:0000256" key="1">
    <source>
        <dbReference type="SAM" id="Phobius"/>
    </source>
</evidence>
<feature type="transmembrane region" description="Helical" evidence="1">
    <location>
        <begin position="7"/>
        <end position="26"/>
    </location>
</feature>
<dbReference type="KEGG" id="sman:C12CBH8_06020"/>
<keyword evidence="3" id="KW-1185">Reference proteome</keyword>
<accession>A0A7I8D400</accession>
<dbReference type="AlphaFoldDB" id="A0A7I8D400"/>